<gene>
    <name evidence="2" type="ORF">LPC04_16620</name>
</gene>
<dbReference type="AlphaFoldDB" id="A0A9X2C0H4"/>
<reference evidence="2" key="1">
    <citation type="submission" date="2021-11" db="EMBL/GenBank/DDBJ databases">
        <title>BS-T2-15 a new species belonging to the Comamonadaceae family isolated from the soil of a French oak forest.</title>
        <authorList>
            <person name="Mieszkin S."/>
            <person name="Alain K."/>
        </authorList>
    </citation>
    <scope>NUCLEOTIDE SEQUENCE</scope>
    <source>
        <strain evidence="2">BS-T2-15</strain>
    </source>
</reference>
<evidence type="ECO:0000256" key="1">
    <source>
        <dbReference type="SAM" id="MobiDB-lite"/>
    </source>
</evidence>
<dbReference type="EMBL" id="JAJLJH010000004">
    <property type="protein sequence ID" value="MCK9687332.1"/>
    <property type="molecule type" value="Genomic_DNA"/>
</dbReference>
<keyword evidence="3" id="KW-1185">Reference proteome</keyword>
<proteinExistence type="predicted"/>
<organism evidence="2 3">
    <name type="scientific">Scleromatobacter humisilvae</name>
    <dbReference type="NCBI Taxonomy" id="2897159"/>
    <lineage>
        <taxon>Bacteria</taxon>
        <taxon>Pseudomonadati</taxon>
        <taxon>Pseudomonadota</taxon>
        <taxon>Betaproteobacteria</taxon>
        <taxon>Burkholderiales</taxon>
        <taxon>Sphaerotilaceae</taxon>
        <taxon>Scleromatobacter</taxon>
    </lineage>
</organism>
<name>A0A9X2C0H4_9BURK</name>
<dbReference type="Proteomes" id="UP001139353">
    <property type="component" value="Unassembled WGS sequence"/>
</dbReference>
<dbReference type="RefSeq" id="WP_275683372.1">
    <property type="nucleotide sequence ID" value="NZ_JAJLJH010000004.1"/>
</dbReference>
<accession>A0A9X2C0H4</accession>
<evidence type="ECO:0000313" key="2">
    <source>
        <dbReference type="EMBL" id="MCK9687332.1"/>
    </source>
</evidence>
<protein>
    <submittedName>
        <fullName evidence="2">Uncharacterized protein</fullName>
    </submittedName>
</protein>
<evidence type="ECO:0000313" key="3">
    <source>
        <dbReference type="Proteomes" id="UP001139353"/>
    </source>
</evidence>
<comment type="caution">
    <text evidence="2">The sequence shown here is derived from an EMBL/GenBank/DDBJ whole genome shotgun (WGS) entry which is preliminary data.</text>
</comment>
<sequence>MTAAAASGGVAGAVARGEAAKVEWVRTGELVRAKQVASAWGLTPRALGHAERRGEVFSVTVKRLRFYPREFLQLSREDVAAVTRELAGLTPVEQFICWKRKHGALKGKTVPEVLAEQGVNKVVEFARALTAQMRAAVVARPPPVGKPSRKNHPAERTS</sequence>
<feature type="region of interest" description="Disordered" evidence="1">
    <location>
        <begin position="139"/>
        <end position="158"/>
    </location>
</feature>